<protein>
    <submittedName>
        <fullName evidence="2">Uncharacterized protein</fullName>
    </submittedName>
</protein>
<organism evidence="2 3">
    <name type="scientific">Symbiodinium microadriaticum</name>
    <name type="common">Dinoflagellate</name>
    <name type="synonym">Zooxanthella microadriatica</name>
    <dbReference type="NCBI Taxonomy" id="2951"/>
    <lineage>
        <taxon>Eukaryota</taxon>
        <taxon>Sar</taxon>
        <taxon>Alveolata</taxon>
        <taxon>Dinophyceae</taxon>
        <taxon>Suessiales</taxon>
        <taxon>Symbiodiniaceae</taxon>
        <taxon>Symbiodinium</taxon>
    </lineage>
</organism>
<gene>
    <name evidence="2" type="ORF">AK812_SmicGene19771</name>
</gene>
<sequence length="81" mass="8440">MGSCKIAPHTNSMTVPGEAAVDRHAFGLLGAGQVRPSPRGGSPYLPASGGGRDPMAPRYKAARIFIAACATQDIESQRVYP</sequence>
<comment type="caution">
    <text evidence="2">The sequence shown here is derived from an EMBL/GenBank/DDBJ whole genome shotgun (WGS) entry which is preliminary data.</text>
</comment>
<evidence type="ECO:0000313" key="2">
    <source>
        <dbReference type="EMBL" id="OLP97831.1"/>
    </source>
</evidence>
<reference evidence="2 3" key="1">
    <citation type="submission" date="2016-02" db="EMBL/GenBank/DDBJ databases">
        <title>Genome analysis of coral dinoflagellate symbionts highlights evolutionary adaptations to a symbiotic lifestyle.</title>
        <authorList>
            <person name="Aranda M."/>
            <person name="Li Y."/>
            <person name="Liew Y.J."/>
            <person name="Baumgarten S."/>
            <person name="Simakov O."/>
            <person name="Wilson M."/>
            <person name="Piel J."/>
            <person name="Ashoor H."/>
            <person name="Bougouffa S."/>
            <person name="Bajic V.B."/>
            <person name="Ryu T."/>
            <person name="Ravasi T."/>
            <person name="Bayer T."/>
            <person name="Micklem G."/>
            <person name="Kim H."/>
            <person name="Bhak J."/>
            <person name="Lajeunesse T.C."/>
            <person name="Voolstra C.R."/>
        </authorList>
    </citation>
    <scope>NUCLEOTIDE SEQUENCE [LARGE SCALE GENOMIC DNA]</scope>
    <source>
        <strain evidence="2 3">CCMP2467</strain>
    </source>
</reference>
<name>A0A1Q9DRN9_SYMMI</name>
<keyword evidence="3" id="KW-1185">Reference proteome</keyword>
<evidence type="ECO:0000313" key="3">
    <source>
        <dbReference type="Proteomes" id="UP000186817"/>
    </source>
</evidence>
<proteinExistence type="predicted"/>
<dbReference type="AlphaFoldDB" id="A0A1Q9DRN9"/>
<dbReference type="EMBL" id="LSRX01000419">
    <property type="protein sequence ID" value="OLP97831.1"/>
    <property type="molecule type" value="Genomic_DNA"/>
</dbReference>
<accession>A0A1Q9DRN9</accession>
<feature type="region of interest" description="Disordered" evidence="1">
    <location>
        <begin position="31"/>
        <end position="52"/>
    </location>
</feature>
<evidence type="ECO:0000256" key="1">
    <source>
        <dbReference type="SAM" id="MobiDB-lite"/>
    </source>
</evidence>
<dbReference type="Proteomes" id="UP000186817">
    <property type="component" value="Unassembled WGS sequence"/>
</dbReference>